<keyword evidence="5" id="KW-1133">Transmembrane helix</keyword>
<dbReference type="GO" id="GO:0005655">
    <property type="term" value="C:nucleolar ribonuclease P complex"/>
    <property type="evidence" value="ECO:0007669"/>
    <property type="project" value="InterPro"/>
</dbReference>
<feature type="region of interest" description="Disordered" evidence="4">
    <location>
        <begin position="1"/>
        <end position="64"/>
    </location>
</feature>
<name>A0A427YCX2_9TREE</name>
<protein>
    <submittedName>
        <fullName evidence="9">Uncharacterized protein</fullName>
    </submittedName>
</protein>
<feature type="compositionally biased region" description="Basic and acidic residues" evidence="4">
    <location>
        <begin position="37"/>
        <end position="58"/>
    </location>
</feature>
<comment type="caution">
    <text evidence="9">The sequence shown here is derived from an EMBL/GenBank/DDBJ whole genome shotgun (WGS) entry which is preliminary data.</text>
</comment>
<dbReference type="Pfam" id="PF22770">
    <property type="entry name" value="POP1_C"/>
    <property type="match status" value="1"/>
</dbReference>
<evidence type="ECO:0000259" key="7">
    <source>
        <dbReference type="Pfam" id="PF08170"/>
    </source>
</evidence>
<dbReference type="OrthoDB" id="442863at2759"/>
<accession>A0A427YCX2</accession>
<keyword evidence="10" id="KW-1185">Reference proteome</keyword>
<evidence type="ECO:0000256" key="1">
    <source>
        <dbReference type="ARBA" id="ARBA00004123"/>
    </source>
</evidence>
<dbReference type="InterPro" id="IPR039182">
    <property type="entry name" value="Pop1"/>
</dbReference>
<evidence type="ECO:0000256" key="2">
    <source>
        <dbReference type="ARBA" id="ARBA00022694"/>
    </source>
</evidence>
<feature type="domain" description="POPLD" evidence="7">
    <location>
        <begin position="500"/>
        <end position="592"/>
    </location>
</feature>
<dbReference type="GO" id="GO:0001682">
    <property type="term" value="P:tRNA 5'-leader removal"/>
    <property type="evidence" value="ECO:0007669"/>
    <property type="project" value="InterPro"/>
</dbReference>
<evidence type="ECO:0000256" key="4">
    <source>
        <dbReference type="SAM" id="MobiDB-lite"/>
    </source>
</evidence>
<keyword evidence="3" id="KW-0539">Nucleus</keyword>
<dbReference type="PANTHER" id="PTHR22731:SF3">
    <property type="entry name" value="RIBONUCLEASES P_MRP PROTEIN SUBUNIT POP1"/>
    <property type="match status" value="1"/>
</dbReference>
<dbReference type="GO" id="GO:0000172">
    <property type="term" value="C:ribonuclease MRP complex"/>
    <property type="evidence" value="ECO:0007669"/>
    <property type="project" value="InterPro"/>
</dbReference>
<keyword evidence="2" id="KW-0819">tRNA processing</keyword>
<dbReference type="STRING" id="1890683.A0A427YCX2"/>
<dbReference type="Proteomes" id="UP000279259">
    <property type="component" value="Unassembled WGS sequence"/>
</dbReference>
<feature type="compositionally biased region" description="Low complexity" evidence="4">
    <location>
        <begin position="7"/>
        <end position="25"/>
    </location>
</feature>
<evidence type="ECO:0000256" key="3">
    <source>
        <dbReference type="ARBA" id="ARBA00023242"/>
    </source>
</evidence>
<evidence type="ECO:0000256" key="5">
    <source>
        <dbReference type="SAM" id="Phobius"/>
    </source>
</evidence>
<feature type="domain" description="POP1 C-terminal" evidence="8">
    <location>
        <begin position="776"/>
        <end position="844"/>
    </location>
</feature>
<keyword evidence="5" id="KW-0472">Membrane</keyword>
<dbReference type="InterPro" id="IPR009723">
    <property type="entry name" value="Pop1_N"/>
</dbReference>
<evidence type="ECO:0000259" key="8">
    <source>
        <dbReference type="Pfam" id="PF22770"/>
    </source>
</evidence>
<sequence>MAKPSKAGSGLSTSAPAATSSAGPSRPKGKVIPRTSDLLRRNESDKRKGKGKGKERDVLGGLMGMLDGKSMPGMVQVERFAETRAMEILAFQNAIKAAAAFGNSRCFQSLPRHLRRRAASHNPRRVPKRMRSRAAAEIDPGDNIAKLHRKRAKLRAKGDLRGVSRTEQLLRRQKDKTWLPTHIWHAKRFRMINLWSHRLPLTPTLKSFRPAYRFARRKATVTDVSYFGTIELEGVGMGWYESGGRVSRGCIYHPDRFPEGLIGEAEILWQPSSGPDPVRSVWIRLHPSIFSEVWDALKLATRFQLDASEQPSGTSSAVSGPGPFGDLQVRDLRGELDGFEITGPLAGKALRRVLRLCRSERGVKSKFFEALGSAQSSSEMPEGLVAGLKVYDPRLHFPPGPYTPDDAAQTAPNGILRTSVSLEPSADLASSDIWDSDTRDSLSKPRYKKSDLDLRRHRLGLPGTKLRAYARDDRIPILLVQRSVRSGLGPDADDAEAFHGFTLVMPRGWSQYFLNSFAYAGCLVTALQERRAMYREAGRTCFPEHFGASCLAGLKWEDDKAREEERRWQRRSPGKRAEWDKVGTRWPFKPDWEAIILGCKSDAPDRDAPIGEEASINAAPVVLSVSTTPITSPWLLPDTFLPILRPMSTIASPATQLLKAINTFRSQRALAPLPSSRAETMYDTAILHVRVEVLGRGSPGDMAEIHALDAEERWVWLEARTRDETVGKLTWDATAEPKSALQEVPQLCLILLLLLLLLLLVIVVVVVVVLLGEITSVSSSIIGWVTTGNFSLSRGRGFGLAAVTLRGYIELLRVASGGSEDAKGWAVVKVRNREGRVCRLARIEPV</sequence>
<dbReference type="Pfam" id="PF08170">
    <property type="entry name" value="POPLD"/>
    <property type="match status" value="1"/>
</dbReference>
<organism evidence="9 10">
    <name type="scientific">Saitozyma podzolica</name>
    <dbReference type="NCBI Taxonomy" id="1890683"/>
    <lineage>
        <taxon>Eukaryota</taxon>
        <taxon>Fungi</taxon>
        <taxon>Dikarya</taxon>
        <taxon>Basidiomycota</taxon>
        <taxon>Agaricomycotina</taxon>
        <taxon>Tremellomycetes</taxon>
        <taxon>Tremellales</taxon>
        <taxon>Trimorphomycetaceae</taxon>
        <taxon>Saitozyma</taxon>
    </lineage>
</organism>
<dbReference type="Pfam" id="PF06978">
    <property type="entry name" value="POP1_N"/>
    <property type="match status" value="2"/>
</dbReference>
<feature type="domain" description="Pop1 N-terminal" evidence="6">
    <location>
        <begin position="80"/>
        <end position="156"/>
    </location>
</feature>
<evidence type="ECO:0000313" key="9">
    <source>
        <dbReference type="EMBL" id="RSH89011.1"/>
    </source>
</evidence>
<dbReference type="InterPro" id="IPR012590">
    <property type="entry name" value="POPLD_dom"/>
</dbReference>
<comment type="subcellular location">
    <subcellularLocation>
        <location evidence="1">Nucleus</location>
    </subcellularLocation>
</comment>
<keyword evidence="5" id="KW-0812">Transmembrane</keyword>
<evidence type="ECO:0000259" key="6">
    <source>
        <dbReference type="Pfam" id="PF06978"/>
    </source>
</evidence>
<reference evidence="9 10" key="1">
    <citation type="submission" date="2018-11" db="EMBL/GenBank/DDBJ databases">
        <title>Genome sequence of Saitozyma podzolica DSM 27192.</title>
        <authorList>
            <person name="Aliyu H."/>
            <person name="Gorte O."/>
            <person name="Ochsenreither K."/>
        </authorList>
    </citation>
    <scope>NUCLEOTIDE SEQUENCE [LARGE SCALE GENOMIC DNA]</scope>
    <source>
        <strain evidence="9 10">DSM 27192</strain>
    </source>
</reference>
<feature type="transmembrane region" description="Helical" evidence="5">
    <location>
        <begin position="749"/>
        <end position="771"/>
    </location>
</feature>
<dbReference type="InterPro" id="IPR055079">
    <property type="entry name" value="POP1_C"/>
</dbReference>
<proteinExistence type="predicted"/>
<dbReference type="PANTHER" id="PTHR22731">
    <property type="entry name" value="RIBONUCLEASES P/MRP PROTEIN SUBUNIT POP1"/>
    <property type="match status" value="1"/>
</dbReference>
<dbReference type="AlphaFoldDB" id="A0A427YCX2"/>
<evidence type="ECO:0000313" key="10">
    <source>
        <dbReference type="Proteomes" id="UP000279259"/>
    </source>
</evidence>
<gene>
    <name evidence="9" type="ORF">EHS25_002673</name>
</gene>
<dbReference type="EMBL" id="RSCD01000015">
    <property type="protein sequence ID" value="RSH89011.1"/>
    <property type="molecule type" value="Genomic_DNA"/>
</dbReference>
<feature type="domain" description="Pop1 N-terminal" evidence="6">
    <location>
        <begin position="168"/>
        <end position="234"/>
    </location>
</feature>